<sequence length="1897" mass="215334">MASGVDIERTSDSSRRRSARYSMTPSPASRLKSMKRTLRRVSMRVVNLKGRGLDERSYAIRLPDDNGNTNGDGKAGKEELEEEDMEEDLPDLETKMPLRGRTLGFLDSSSQLRYTMFRVLTQPWTEPVILLLIIVNAIVLTVQAARSLTLPDSSGDNTSRPPPVHGYFHSWEDYVLFVMFILFSLEALARIVTTGFILDPEVPISALFKSPFSSVSATYISSPAAVSQDPQHTSFTNQSTSAFGVSVGRSNSQNGRTFNSVLRQLRRNIVRPFALAHHHEQSTSIIDPMQSTTTLTATPSANTLTEKPSLGNDEKEYLGLPFRLSVYTAQDHIVRNVPYLRHSWNRIDFIAILCFWVTFGLAEGGIERGSFEGSFRRSCYLSATLGQPNISLSDQRCGGFIDPQTLNVTGYITEDNTTSPTAKGYICPLGQVCMEQANPQSGLESFDTIYFAALQVVIVASANGWAPIMYDMIDSEFFVSCFFFIILIVVLNFWLINLFVAVITNTFSAIRSDTKKSAFGAAPLGPILEEQEEEYGDLPSRQMSRSTKIKVWYDRTKWIWVLFAMASVILQATRSAESSPMHIDILNWSELALAFLFDIDIFWRFMGYFPNWRTFFDHGNNWLDLILAFANSIIQIPAIRNSEVYPWLTLFQLTRFYRVILEVPRMRPLLMAVFGNLYGLVNMSLFLILANFLSALVAVQLVRGDLTQDETMNFGEIYNSFIAMYQVLSSENWTDVLYKTAVAEIPLGQSALLAIFITGWFLFANFILVQLFIAVINENFDVAEELKKGKQTTHYLAMQQPVQASPPWLRRLNPYRWMKSNPKAVVVENLPSNLVLSMQKSIIQDQSFKREGNSSQLRRGSSILRKGYTSRPMIFLQNLFSGEARSDEVPLATLRVARRDSLVPQDPNEDELERHLELLASINADDTDARDVNDVLYERRAQKADFIRAHPSYDKTFWIFSQKNRFRRYCQLLVRPANGERIFGTPYSPTAHTLFQLILLLTVIGGIVVEGVATPIYRRNFYMTNGYVRGSWFDIAEASFGLTLFVEFLIKIVADGFLFTPNAYMRSIWNAWDLLILAGVLVNLTTGLIFIGGLSRLTRSLKALRALRLITLIDRMRSAFQYLIFSGAMRIMDAALLAILYMIPYAVWGLNIFNGLLNECNDGNANGLTDCVNEYTTNPVLGDSFGFLVPRVWDNPSPSTTFSFDNFRSSLLILFEIVSLEGWVDVMGVATSATGRNLQPQTNASQANAIFFLIYNLLGAVVILTLFVSIIIGNFSSKTGIALLTKAQREWIDLQKLIKRQRPSKRPKQRPTWPLRAWCYDRAVHKHGWWSRMMTFLFVVHIFALTTQTLSTQNVADTLRNVFFLAITLIYLVDICVRWFGLGFRSFRANGWNIFDVIVASGSLITTIIQHAEPERDSFVIAQLQKLFLVSIAFKLVQRTNSLNQLFKTAIGSLPVILSLLALWFILFLFFGILFVEVFSLTKWQSAETRTQNYSSLGSALVMLAFMSTGEGWNEYMHDYTLVYPRCTPSSVFDPDSDCGSSGWAYTLFIAWNLLSMYIFVNMFTGVVVESFSYVFQLVGGAKSITREEMRSFKKVWAEFANPRTGYLEKHQIVRFFAKLSGVFEVRIYPSEFGIRQLLQASEASSDSWRSVVVEGIDINKLNKLLGSVDNAKIRKRRAVYSRLYHEAMISQEPGKGISFTNMLLMLAHHKLIDDREALVLKDLVTRTEINKFVNDLVNLDRVRSLLKTIYYRRKFLAAREERIRQSKIEQQGIPEIVVEDMPSTPLLSTRDITQANRDSMGYFGDSPSPLNSPSPYQSPEFSLQSESPSRPSRGLRRNRRVSDMTMLSTDLGYQYQLDNTFSRDSHDMEESDPQHVLSSMQNSIWGEMMLQAAEDH</sequence>
<evidence type="ECO:0000313" key="20">
    <source>
        <dbReference type="Proteomes" id="UP000053477"/>
    </source>
</evidence>
<dbReference type="GO" id="GO:0008331">
    <property type="term" value="F:high voltage-gated calcium channel activity"/>
    <property type="evidence" value="ECO:0007669"/>
    <property type="project" value="TreeGrafter"/>
</dbReference>
<keyword evidence="13" id="KW-0407">Ion channel</keyword>
<feature type="transmembrane region" description="Helical" evidence="17">
    <location>
        <begin position="1449"/>
        <end position="1476"/>
    </location>
</feature>
<dbReference type="FunCoup" id="A0A0H2RJC7">
    <property type="interactions" value="27"/>
</dbReference>
<keyword evidence="20" id="KW-1185">Reference proteome</keyword>
<feature type="transmembrane region" description="Helical" evidence="17">
    <location>
        <begin position="588"/>
        <end position="609"/>
    </location>
</feature>
<dbReference type="EMBL" id="KQ085985">
    <property type="protein sequence ID" value="KLO12110.1"/>
    <property type="molecule type" value="Genomic_DNA"/>
</dbReference>
<feature type="region of interest" description="Disordered" evidence="16">
    <location>
        <begin position="1"/>
        <end position="37"/>
    </location>
</feature>
<feature type="domain" description="Ion transport" evidence="18">
    <location>
        <begin position="994"/>
        <end position="1278"/>
    </location>
</feature>
<keyword evidence="4" id="KW-0109">Calcium transport</keyword>
<evidence type="ECO:0000313" key="19">
    <source>
        <dbReference type="EMBL" id="KLO12110.1"/>
    </source>
</evidence>
<evidence type="ECO:0000256" key="14">
    <source>
        <dbReference type="ARBA" id="ARBA00061395"/>
    </source>
</evidence>
<evidence type="ECO:0000256" key="12">
    <source>
        <dbReference type="ARBA" id="ARBA00023180"/>
    </source>
</evidence>
<dbReference type="Pfam" id="PF00520">
    <property type="entry name" value="Ion_trans"/>
    <property type="match status" value="4"/>
</dbReference>
<feature type="transmembrane region" description="Helical" evidence="17">
    <location>
        <begin position="1392"/>
        <end position="1412"/>
    </location>
</feature>
<evidence type="ECO:0000256" key="8">
    <source>
        <dbReference type="ARBA" id="ARBA00022882"/>
    </source>
</evidence>
<keyword evidence="10" id="KW-0406">Ion transport</keyword>
<evidence type="ECO:0000256" key="15">
    <source>
        <dbReference type="ARBA" id="ARBA00067459"/>
    </source>
</evidence>
<dbReference type="STRING" id="27342.A0A0H2RJC7"/>
<feature type="domain" description="Ion transport" evidence="18">
    <location>
        <begin position="558"/>
        <end position="785"/>
    </location>
</feature>
<gene>
    <name evidence="19" type="ORF">SCHPADRAFT_875932</name>
</gene>
<comment type="similarity">
    <text evidence="14">Belongs to the calcium channel alpha-1 subunit (TC 1.A.1.11) family.</text>
</comment>
<evidence type="ECO:0000256" key="1">
    <source>
        <dbReference type="ARBA" id="ARBA00004651"/>
    </source>
</evidence>
<dbReference type="OrthoDB" id="416585at2759"/>
<evidence type="ECO:0000256" key="17">
    <source>
        <dbReference type="SAM" id="Phobius"/>
    </source>
</evidence>
<evidence type="ECO:0000256" key="11">
    <source>
        <dbReference type="ARBA" id="ARBA00023136"/>
    </source>
</evidence>
<evidence type="ECO:0000256" key="9">
    <source>
        <dbReference type="ARBA" id="ARBA00022989"/>
    </source>
</evidence>
<dbReference type="GO" id="GO:0005891">
    <property type="term" value="C:voltage-gated calcium channel complex"/>
    <property type="evidence" value="ECO:0007669"/>
    <property type="project" value="TreeGrafter"/>
</dbReference>
<evidence type="ECO:0000256" key="2">
    <source>
        <dbReference type="ARBA" id="ARBA00022448"/>
    </source>
</evidence>
<dbReference type="FunFam" id="1.10.287.70:FF:000093">
    <property type="entry name" value="Calcium channel subunit Cch1"/>
    <property type="match status" value="1"/>
</dbReference>
<proteinExistence type="inferred from homology"/>
<dbReference type="InterPro" id="IPR005821">
    <property type="entry name" value="Ion_trans_dom"/>
</dbReference>
<dbReference type="PANTHER" id="PTHR45628:SF7">
    <property type="entry name" value="VOLTAGE-DEPENDENT CALCIUM CHANNEL TYPE A SUBUNIT ALPHA-1"/>
    <property type="match status" value="1"/>
</dbReference>
<evidence type="ECO:0000256" key="6">
    <source>
        <dbReference type="ARBA" id="ARBA00022692"/>
    </source>
</evidence>
<feature type="transmembrane region" description="Helical" evidence="17">
    <location>
        <begin position="994"/>
        <end position="1014"/>
    </location>
</feature>
<dbReference type="InParanoid" id="A0A0H2RJC7"/>
<feature type="transmembrane region" description="Helical" evidence="17">
    <location>
        <begin position="1362"/>
        <end position="1380"/>
    </location>
</feature>
<feature type="transmembrane region" description="Helical" evidence="17">
    <location>
        <begin position="174"/>
        <end position="198"/>
    </location>
</feature>
<feature type="transmembrane region" description="Helical" evidence="17">
    <location>
        <begin position="1074"/>
        <end position="1098"/>
    </location>
</feature>
<feature type="transmembrane region" description="Helical" evidence="17">
    <location>
        <begin position="449"/>
        <end position="470"/>
    </location>
</feature>
<dbReference type="Gene3D" id="1.10.287.70">
    <property type="match status" value="4"/>
</dbReference>
<feature type="transmembrane region" description="Helical" evidence="17">
    <location>
        <begin position="1329"/>
        <end position="1350"/>
    </location>
</feature>
<feature type="transmembrane region" description="Helical" evidence="17">
    <location>
        <begin position="750"/>
        <end position="773"/>
    </location>
</feature>
<keyword evidence="8" id="KW-0851">Voltage-gated channel</keyword>
<feature type="transmembrane region" description="Helical" evidence="17">
    <location>
        <begin position="128"/>
        <end position="145"/>
    </location>
</feature>
<dbReference type="InterPro" id="IPR027359">
    <property type="entry name" value="Volt_channel_dom_sf"/>
</dbReference>
<feature type="transmembrane region" description="Helical" evidence="17">
    <location>
        <begin position="621"/>
        <end position="638"/>
    </location>
</feature>
<evidence type="ECO:0000256" key="5">
    <source>
        <dbReference type="ARBA" id="ARBA00022673"/>
    </source>
</evidence>
<evidence type="ECO:0000256" key="4">
    <source>
        <dbReference type="ARBA" id="ARBA00022568"/>
    </source>
</evidence>
<feature type="domain" description="Ion transport" evidence="18">
    <location>
        <begin position="1328"/>
        <end position="1575"/>
    </location>
</feature>
<evidence type="ECO:0000256" key="7">
    <source>
        <dbReference type="ARBA" id="ARBA00022837"/>
    </source>
</evidence>
<feature type="transmembrane region" description="Helical" evidence="17">
    <location>
        <begin position="558"/>
        <end position="576"/>
    </location>
</feature>
<feature type="transmembrane region" description="Helical" evidence="17">
    <location>
        <begin position="1249"/>
        <end position="1272"/>
    </location>
</feature>
<feature type="transmembrane region" description="Helical" evidence="17">
    <location>
        <begin position="1544"/>
        <end position="1569"/>
    </location>
</feature>
<keyword evidence="5" id="KW-0107">Calcium channel</keyword>
<feature type="compositionally biased region" description="Acidic residues" evidence="16">
    <location>
        <begin position="79"/>
        <end position="88"/>
    </location>
</feature>
<keyword evidence="9 17" id="KW-1133">Transmembrane helix</keyword>
<evidence type="ECO:0000256" key="3">
    <source>
        <dbReference type="ARBA" id="ARBA00022475"/>
    </source>
</evidence>
<feature type="compositionally biased region" description="Polar residues" evidence="16">
    <location>
        <begin position="1809"/>
        <end position="1825"/>
    </location>
</feature>
<keyword evidence="6 17" id="KW-0812">Transmembrane</keyword>
<feature type="region of interest" description="Disordered" evidence="16">
    <location>
        <begin position="1798"/>
        <end position="1844"/>
    </location>
</feature>
<dbReference type="Gene3D" id="1.20.120.350">
    <property type="entry name" value="Voltage-gated potassium channels. Chain C"/>
    <property type="match status" value="4"/>
</dbReference>
<organism evidence="19 20">
    <name type="scientific">Schizopora paradoxa</name>
    <dbReference type="NCBI Taxonomy" id="27342"/>
    <lineage>
        <taxon>Eukaryota</taxon>
        <taxon>Fungi</taxon>
        <taxon>Dikarya</taxon>
        <taxon>Basidiomycota</taxon>
        <taxon>Agaricomycotina</taxon>
        <taxon>Agaricomycetes</taxon>
        <taxon>Hymenochaetales</taxon>
        <taxon>Schizoporaceae</taxon>
        <taxon>Schizopora</taxon>
    </lineage>
</organism>
<dbReference type="GO" id="GO:0098703">
    <property type="term" value="P:calcium ion import across plasma membrane"/>
    <property type="evidence" value="ECO:0007669"/>
    <property type="project" value="TreeGrafter"/>
</dbReference>
<dbReference type="SUPFAM" id="SSF81324">
    <property type="entry name" value="Voltage-gated potassium channels"/>
    <property type="match status" value="3"/>
</dbReference>
<keyword evidence="7" id="KW-0106">Calcium</keyword>
<reference evidence="19 20" key="1">
    <citation type="submission" date="2015-04" db="EMBL/GenBank/DDBJ databases">
        <title>Complete genome sequence of Schizopora paradoxa KUC8140, a cosmopolitan wood degrader in East Asia.</title>
        <authorList>
            <consortium name="DOE Joint Genome Institute"/>
            <person name="Min B."/>
            <person name="Park H."/>
            <person name="Jang Y."/>
            <person name="Kim J.-J."/>
            <person name="Kim K.H."/>
            <person name="Pangilinan J."/>
            <person name="Lipzen A."/>
            <person name="Riley R."/>
            <person name="Grigoriev I.V."/>
            <person name="Spatafora J.W."/>
            <person name="Choi I.-G."/>
        </authorList>
    </citation>
    <scope>NUCLEOTIDE SEQUENCE [LARGE SCALE GENOMIC DNA]</scope>
    <source>
        <strain evidence="19 20">KUC8140</strain>
    </source>
</reference>
<feature type="region of interest" description="Disordered" evidence="16">
    <location>
        <begin position="60"/>
        <end position="88"/>
    </location>
</feature>
<keyword evidence="2" id="KW-0813">Transport</keyword>
<keyword evidence="11 17" id="KW-0472">Membrane</keyword>
<feature type="compositionally biased region" description="Basic and acidic residues" evidence="16">
    <location>
        <begin position="1"/>
        <end position="15"/>
    </location>
</feature>
<feature type="transmembrane region" description="Helical" evidence="17">
    <location>
        <begin position="1035"/>
        <end position="1054"/>
    </location>
</feature>
<evidence type="ECO:0000259" key="18">
    <source>
        <dbReference type="Pfam" id="PF00520"/>
    </source>
</evidence>
<protein>
    <recommendedName>
        <fullName evidence="15">Calcium-channel protein CCH1</fullName>
    </recommendedName>
</protein>
<comment type="subcellular location">
    <subcellularLocation>
        <location evidence="1">Cell membrane</location>
        <topology evidence="1">Multi-pass membrane protein</topology>
    </subcellularLocation>
</comment>
<feature type="transmembrane region" description="Helical" evidence="17">
    <location>
        <begin position="482"/>
        <end position="507"/>
    </location>
</feature>
<evidence type="ECO:0000256" key="10">
    <source>
        <dbReference type="ARBA" id="ARBA00023065"/>
    </source>
</evidence>
<evidence type="ECO:0000256" key="16">
    <source>
        <dbReference type="SAM" id="MobiDB-lite"/>
    </source>
</evidence>
<feature type="domain" description="Ion transport" evidence="18">
    <location>
        <begin position="434"/>
        <end position="514"/>
    </location>
</feature>
<keyword evidence="12" id="KW-0325">Glycoprotein</keyword>
<keyword evidence="3" id="KW-1003">Cell membrane</keyword>
<feature type="transmembrane region" description="Helical" evidence="17">
    <location>
        <begin position="673"/>
        <end position="697"/>
    </location>
</feature>
<dbReference type="Proteomes" id="UP000053477">
    <property type="component" value="Unassembled WGS sequence"/>
</dbReference>
<accession>A0A0H2RJC7</accession>
<dbReference type="PANTHER" id="PTHR45628">
    <property type="entry name" value="VOLTAGE-DEPENDENT CALCIUM CHANNEL TYPE A SUBUNIT ALPHA-1"/>
    <property type="match status" value="1"/>
</dbReference>
<dbReference type="InterPro" id="IPR050599">
    <property type="entry name" value="VDCC_alpha-1_subunit"/>
</dbReference>
<evidence type="ECO:0000256" key="13">
    <source>
        <dbReference type="ARBA" id="ARBA00023303"/>
    </source>
</evidence>
<name>A0A0H2RJC7_9AGAM</name>